<organism evidence="6 7">
    <name type="scientific">Lophiostoma macrostomum CBS 122681</name>
    <dbReference type="NCBI Taxonomy" id="1314788"/>
    <lineage>
        <taxon>Eukaryota</taxon>
        <taxon>Fungi</taxon>
        <taxon>Dikarya</taxon>
        <taxon>Ascomycota</taxon>
        <taxon>Pezizomycotina</taxon>
        <taxon>Dothideomycetes</taxon>
        <taxon>Pleosporomycetidae</taxon>
        <taxon>Pleosporales</taxon>
        <taxon>Lophiostomataceae</taxon>
        <taxon>Lophiostoma</taxon>
    </lineage>
</organism>
<dbReference type="OrthoDB" id="195446at2759"/>
<dbReference type="InterPro" id="IPR036770">
    <property type="entry name" value="Ankyrin_rpt-contain_sf"/>
</dbReference>
<feature type="domain" description="GPI inositol-deacylase winged helix" evidence="4">
    <location>
        <begin position="444"/>
        <end position="519"/>
    </location>
</feature>
<feature type="domain" description="Nephrocystin 3-like N-terminal" evidence="5">
    <location>
        <begin position="221"/>
        <end position="384"/>
    </location>
</feature>
<dbReference type="AlphaFoldDB" id="A0A6A6TLA8"/>
<dbReference type="Gene3D" id="3.40.50.300">
    <property type="entry name" value="P-loop containing nucleotide triphosphate hydrolases"/>
    <property type="match status" value="1"/>
</dbReference>
<dbReference type="EMBL" id="MU004307">
    <property type="protein sequence ID" value="KAF2659374.1"/>
    <property type="molecule type" value="Genomic_DNA"/>
</dbReference>
<protein>
    <submittedName>
        <fullName evidence="6">Uncharacterized protein</fullName>
    </submittedName>
</protein>
<dbReference type="InterPro" id="IPR027417">
    <property type="entry name" value="P-loop_NTPase"/>
</dbReference>
<dbReference type="Proteomes" id="UP000799324">
    <property type="component" value="Unassembled WGS sequence"/>
</dbReference>
<evidence type="ECO:0000256" key="1">
    <source>
        <dbReference type="ARBA" id="ARBA00022737"/>
    </source>
</evidence>
<name>A0A6A6TLA8_9PLEO</name>
<dbReference type="Gene3D" id="1.25.40.20">
    <property type="entry name" value="Ankyrin repeat-containing domain"/>
    <property type="match status" value="1"/>
</dbReference>
<accession>A0A6A6TLA8</accession>
<evidence type="ECO:0000259" key="4">
    <source>
        <dbReference type="Pfam" id="PF22939"/>
    </source>
</evidence>
<dbReference type="PANTHER" id="PTHR10039">
    <property type="entry name" value="AMELOGENIN"/>
    <property type="match status" value="1"/>
</dbReference>
<feature type="compositionally biased region" description="Basic and acidic residues" evidence="3">
    <location>
        <begin position="171"/>
        <end position="180"/>
    </location>
</feature>
<feature type="repeat" description="ANK" evidence="2">
    <location>
        <begin position="670"/>
        <end position="692"/>
    </location>
</feature>
<dbReference type="PROSITE" id="PS50297">
    <property type="entry name" value="ANK_REP_REGION"/>
    <property type="match status" value="1"/>
</dbReference>
<feature type="region of interest" description="Disordered" evidence="3">
    <location>
        <begin position="171"/>
        <end position="190"/>
    </location>
</feature>
<dbReference type="InterPro" id="IPR054471">
    <property type="entry name" value="GPIID_WHD"/>
</dbReference>
<keyword evidence="2" id="KW-0040">ANK repeat</keyword>
<dbReference type="Pfam" id="PF22939">
    <property type="entry name" value="WHD_GPIID"/>
    <property type="match status" value="1"/>
</dbReference>
<dbReference type="InterPro" id="IPR056884">
    <property type="entry name" value="NPHP3-like_N"/>
</dbReference>
<feature type="non-terminal residue" evidence="6">
    <location>
        <position position="692"/>
    </location>
</feature>
<evidence type="ECO:0000256" key="3">
    <source>
        <dbReference type="SAM" id="MobiDB-lite"/>
    </source>
</evidence>
<dbReference type="SUPFAM" id="SSF48403">
    <property type="entry name" value="Ankyrin repeat"/>
    <property type="match status" value="1"/>
</dbReference>
<keyword evidence="7" id="KW-1185">Reference proteome</keyword>
<dbReference type="Pfam" id="PF12796">
    <property type="entry name" value="Ank_2"/>
    <property type="match status" value="1"/>
</dbReference>
<proteinExistence type="predicted"/>
<evidence type="ECO:0000313" key="6">
    <source>
        <dbReference type="EMBL" id="KAF2659374.1"/>
    </source>
</evidence>
<dbReference type="Pfam" id="PF24883">
    <property type="entry name" value="NPHP3_N"/>
    <property type="match status" value="1"/>
</dbReference>
<dbReference type="PANTHER" id="PTHR10039:SF15">
    <property type="entry name" value="NACHT DOMAIN-CONTAINING PROTEIN"/>
    <property type="match status" value="1"/>
</dbReference>
<gene>
    <name evidence="6" type="ORF">K491DRAFT_622918</name>
</gene>
<evidence type="ECO:0000313" key="7">
    <source>
        <dbReference type="Proteomes" id="UP000799324"/>
    </source>
</evidence>
<dbReference type="PROSITE" id="PS50088">
    <property type="entry name" value="ANK_REPEAT"/>
    <property type="match status" value="1"/>
</dbReference>
<sequence>MAEALGVAAGVAGIISLTIQITQVAIQFGQDFKNEPEDVKAFISELGALKTVLSETHTNILLNPDFAEAFQGRRSVLLSQLLPQPGAAIKTDTEVMVDTCKTELEALVIDFTKRAKRHGLTWERFKGALLANKTRMAVEVLHRQCEALNRMMSVDALMLGATTIKEVKEARAEQQQHHQDQLNTTTTDAERREQHRDILSWLHPHDYAPQQSDYFEKRQSGTGKWLLHSGEFIHWRDHSNETLYCPGIPGAGKTIMTSIVIDHLHTRFKDDSSVGIAYIYCNFNQNDKQKPQHLLLSLLWQFLQHKSSELDMKNYEMYKRYRTWPRTDEILQALCSIVTKHRRCYIIIDALDECQIAEGDRTNFLEQIFQMQKETGVNVFATSRFIPEIEKQFCGSVSVQISANETDVQVYLAGRVSQLPAFVHSNVVLQEEIKEAIVGANEDSQELALQALSWITCAKRQLKIAELQHALAVELGTSDFDKENIPEIEQIASVCAGLLTVDKESNIVRLVHYTTQEYFERTWESWFPDAQAKIAETCLTYLSFDVFEVGPCEDSYESSCESYSLYSYSANNWGNHACSTPSTESLNDLLYEFLLSDDPVPSSCTFWNIIASNRRELVVQQLINTKRVDLNSRDEDSRTTLFMAARTGQERVVQRLLDTRQVHLNSRDVDGRSPLSIAARMGHKKVVQRLLD</sequence>
<reference evidence="6" key="1">
    <citation type="journal article" date="2020" name="Stud. Mycol.">
        <title>101 Dothideomycetes genomes: a test case for predicting lifestyles and emergence of pathogens.</title>
        <authorList>
            <person name="Haridas S."/>
            <person name="Albert R."/>
            <person name="Binder M."/>
            <person name="Bloem J."/>
            <person name="Labutti K."/>
            <person name="Salamov A."/>
            <person name="Andreopoulos B."/>
            <person name="Baker S."/>
            <person name="Barry K."/>
            <person name="Bills G."/>
            <person name="Bluhm B."/>
            <person name="Cannon C."/>
            <person name="Castanera R."/>
            <person name="Culley D."/>
            <person name="Daum C."/>
            <person name="Ezra D."/>
            <person name="Gonzalez J."/>
            <person name="Henrissat B."/>
            <person name="Kuo A."/>
            <person name="Liang C."/>
            <person name="Lipzen A."/>
            <person name="Lutzoni F."/>
            <person name="Magnuson J."/>
            <person name="Mondo S."/>
            <person name="Nolan M."/>
            <person name="Ohm R."/>
            <person name="Pangilinan J."/>
            <person name="Park H.-J."/>
            <person name="Ramirez L."/>
            <person name="Alfaro M."/>
            <person name="Sun H."/>
            <person name="Tritt A."/>
            <person name="Yoshinaga Y."/>
            <person name="Zwiers L.-H."/>
            <person name="Turgeon B."/>
            <person name="Goodwin S."/>
            <person name="Spatafora J."/>
            <person name="Crous P."/>
            <person name="Grigoriev I."/>
        </authorList>
    </citation>
    <scope>NUCLEOTIDE SEQUENCE</scope>
    <source>
        <strain evidence="6">CBS 122681</strain>
    </source>
</reference>
<evidence type="ECO:0000259" key="5">
    <source>
        <dbReference type="Pfam" id="PF24883"/>
    </source>
</evidence>
<dbReference type="InterPro" id="IPR002110">
    <property type="entry name" value="Ankyrin_rpt"/>
</dbReference>
<keyword evidence="1" id="KW-0677">Repeat</keyword>
<dbReference type="SUPFAM" id="SSF52540">
    <property type="entry name" value="P-loop containing nucleoside triphosphate hydrolases"/>
    <property type="match status" value="1"/>
</dbReference>
<evidence type="ECO:0000256" key="2">
    <source>
        <dbReference type="PROSITE-ProRule" id="PRU00023"/>
    </source>
</evidence>